<name>A0A0M4JIG8_9MOLU</name>
<protein>
    <recommendedName>
        <fullName evidence="3">Lipoprotein</fullName>
    </recommendedName>
</protein>
<dbReference type="PATRIC" id="fig|362837.3.peg.508"/>
<dbReference type="Proteomes" id="UP000063919">
    <property type="component" value="Chromosome"/>
</dbReference>
<reference evidence="1 2" key="1">
    <citation type="journal article" date="2015" name="Genome Announc.">
        <title>Complete Genome Sequence of Spiroplasma cantharicola CC-1T (DSM 21588), a Bacterium Isolated from Soldier Beetle (Cantharis carolinus).</title>
        <authorList>
            <person name="Lo W.S."/>
            <person name="Liu P.Y."/>
            <person name="Kuo C.H."/>
        </authorList>
    </citation>
    <scope>NUCLEOTIDE SEQUENCE [LARGE SCALE GENOMIC DNA]</scope>
    <source>
        <strain evidence="1 2">CC-1</strain>
    </source>
</reference>
<dbReference type="EMBL" id="CP012622">
    <property type="protein sequence ID" value="ALD66403.1"/>
    <property type="molecule type" value="Genomic_DNA"/>
</dbReference>
<keyword evidence="2" id="KW-1185">Reference proteome</keyword>
<gene>
    <name evidence="1" type="ORF">SCANT_v1c04970</name>
</gene>
<dbReference type="PROSITE" id="PS51257">
    <property type="entry name" value="PROKAR_LIPOPROTEIN"/>
    <property type="match status" value="1"/>
</dbReference>
<dbReference type="STRING" id="362837.SCANT_v1c04970"/>
<evidence type="ECO:0000313" key="1">
    <source>
        <dbReference type="EMBL" id="ALD66403.1"/>
    </source>
</evidence>
<organism evidence="1 2">
    <name type="scientific">Spiroplasma cantharicola</name>
    <dbReference type="NCBI Taxonomy" id="362837"/>
    <lineage>
        <taxon>Bacteria</taxon>
        <taxon>Bacillati</taxon>
        <taxon>Mycoplasmatota</taxon>
        <taxon>Mollicutes</taxon>
        <taxon>Entomoplasmatales</taxon>
        <taxon>Spiroplasmataceae</taxon>
        <taxon>Spiroplasma</taxon>
    </lineage>
</organism>
<evidence type="ECO:0008006" key="3">
    <source>
        <dbReference type="Google" id="ProtNLM"/>
    </source>
</evidence>
<dbReference type="AlphaFoldDB" id="A0A0M4JIG8"/>
<sequence length="339" mass="40154">MVINLKKIINFFGVATLLNSTIITVISCGGTPNYNSFYETNYNKAFQTVFKNEKNIQIKEFSMFPELVKNNKIPEPESKEKKYIEQLILSGNEFKLNCEEFICKNDNFFYGKKLTSIEYGNLGEDKNIKERIKTQYALDDLASWFNIEPNTKPDFFYDYTNLELTLDYSKNIYFFKKYREEQDLILWSKQNSLEIVDKSKDKKINTEFNFFDKNFILDQEIIKKLVLADLVEINTEEVTESSTKEGEKQNILKIYFKNIDKLKTKEKVNNVKSLFYSYQQDIEFKLINNTIKNNLENDNENYETINLESFNIDNKKISKIILEINIKEDNNEKNNSYII</sequence>
<proteinExistence type="predicted"/>
<accession>A0A0M4JIG8</accession>
<evidence type="ECO:0000313" key="2">
    <source>
        <dbReference type="Proteomes" id="UP000063919"/>
    </source>
</evidence>
<dbReference type="KEGG" id="scj:SCANT_v1c04970"/>